<name>A0A1F4VDU7_UNCKA</name>
<dbReference type="SUPFAM" id="SSF52540">
    <property type="entry name" value="P-loop containing nucleoside triphosphate hydrolases"/>
    <property type="match status" value="1"/>
</dbReference>
<accession>A0A1F4VDU7</accession>
<comment type="function">
    <text evidence="1">DNA-dependent ATPase that plays important roles in cellular responses to stalled DNA replication processes.</text>
</comment>
<dbReference type="FunFam" id="1.20.272.10:FF:000001">
    <property type="entry name" value="Putative AAA family ATPase"/>
    <property type="match status" value="1"/>
</dbReference>
<dbReference type="InterPro" id="IPR008921">
    <property type="entry name" value="DNA_pol3_clamp-load_cplx_C"/>
</dbReference>
<protein>
    <submittedName>
        <fullName evidence="7">AAA family ATPase</fullName>
    </submittedName>
</protein>
<comment type="caution">
    <text evidence="7">The sequence shown here is derived from an EMBL/GenBank/DDBJ whole genome shotgun (WGS) entry which is preliminary data.</text>
</comment>
<sequence length="406" mass="45757">MSPLADRIRPTSLKDFIGQKHILDKEKILYKSIKSGDIFSMIFWGPPGSGKTTLARVIANEIKCDYLEFSAVNAKIAELKKIFEDVRNKRRAGHKKVVVFVDEIHRFNKAQQDSLLPYVETGDIILIGATTENPSFEIISYLLSRTRVFTLNQLSNEELKQIVDRALKNKQIGLGNYKVKFKDDALDYLIEGSNGDSRIILNALEAGVHIASNSKKEVVFNKKLVEEALQRRSLMYDRVGEEHYNTISAFIKSMRASNADAALYYLARMVEAGEDPLFIARRMVIFASEDIGMAQPTALVVANEVFKACDTIGYPECQINLAHGVVYLALAKKDRTACDSYFKALKDVKTLGNLPIPLNIRNAPTDLMKELGYGKGYAPYTKESLLPEKLKGKRYYIQRKGEEPKN</sequence>
<evidence type="ECO:0000313" key="8">
    <source>
        <dbReference type="Proteomes" id="UP000176504"/>
    </source>
</evidence>
<dbReference type="InterPro" id="IPR051314">
    <property type="entry name" value="AAA_ATPase_RarA/MGS1/WRNIP1"/>
</dbReference>
<dbReference type="Gene3D" id="3.40.50.300">
    <property type="entry name" value="P-loop containing nucleotide triphosphate hydrolases"/>
    <property type="match status" value="1"/>
</dbReference>
<dbReference type="InterPro" id="IPR021886">
    <property type="entry name" value="MgsA_C"/>
</dbReference>
<dbReference type="SUPFAM" id="SSF48019">
    <property type="entry name" value="post-AAA+ oligomerization domain-like"/>
    <property type="match status" value="1"/>
</dbReference>
<keyword evidence="3" id="KW-0235">DNA replication</keyword>
<dbReference type="FunFam" id="3.40.50.300:FF:000137">
    <property type="entry name" value="Replication-associated recombination protein A"/>
    <property type="match status" value="1"/>
</dbReference>
<evidence type="ECO:0000256" key="3">
    <source>
        <dbReference type="ARBA" id="ARBA00022705"/>
    </source>
</evidence>
<dbReference type="CDD" id="cd18139">
    <property type="entry name" value="HLD_clamp_RarA"/>
    <property type="match status" value="1"/>
</dbReference>
<evidence type="ECO:0000256" key="4">
    <source>
        <dbReference type="ARBA" id="ARBA00022741"/>
    </source>
</evidence>
<reference evidence="7 8" key="1">
    <citation type="journal article" date="2016" name="Nat. Commun.">
        <title>Thousands of microbial genomes shed light on interconnected biogeochemical processes in an aquifer system.</title>
        <authorList>
            <person name="Anantharaman K."/>
            <person name="Brown C.T."/>
            <person name="Hug L.A."/>
            <person name="Sharon I."/>
            <person name="Castelle C.J."/>
            <person name="Probst A.J."/>
            <person name="Thomas B.C."/>
            <person name="Singh A."/>
            <person name="Wilkins M.J."/>
            <person name="Karaoz U."/>
            <person name="Brodie E.L."/>
            <person name="Williams K.H."/>
            <person name="Hubbard S.S."/>
            <person name="Banfield J.F."/>
        </authorList>
    </citation>
    <scope>NUCLEOTIDE SEQUENCE [LARGE SCALE GENOMIC DNA]</scope>
</reference>
<dbReference type="InterPro" id="IPR032423">
    <property type="entry name" value="AAA_assoc_2"/>
</dbReference>
<dbReference type="GO" id="GO:0003677">
    <property type="term" value="F:DNA binding"/>
    <property type="evidence" value="ECO:0007669"/>
    <property type="project" value="InterPro"/>
</dbReference>
<dbReference type="InterPro" id="IPR008824">
    <property type="entry name" value="RuvB-like_N"/>
</dbReference>
<evidence type="ECO:0000256" key="2">
    <source>
        <dbReference type="ARBA" id="ARBA00008959"/>
    </source>
</evidence>
<feature type="domain" description="AAA+ ATPase" evidence="6">
    <location>
        <begin position="37"/>
        <end position="154"/>
    </location>
</feature>
<dbReference type="InterPro" id="IPR003593">
    <property type="entry name" value="AAA+_ATPase"/>
</dbReference>
<dbReference type="GO" id="GO:0000731">
    <property type="term" value="P:DNA synthesis involved in DNA repair"/>
    <property type="evidence" value="ECO:0007669"/>
    <property type="project" value="TreeGrafter"/>
</dbReference>
<dbReference type="GO" id="GO:0008047">
    <property type="term" value="F:enzyme activator activity"/>
    <property type="evidence" value="ECO:0007669"/>
    <property type="project" value="TreeGrafter"/>
</dbReference>
<dbReference type="Proteomes" id="UP000176504">
    <property type="component" value="Unassembled WGS sequence"/>
</dbReference>
<dbReference type="PANTHER" id="PTHR13779">
    <property type="entry name" value="WERNER HELICASE-INTERACTING PROTEIN 1 FAMILY MEMBER"/>
    <property type="match status" value="1"/>
</dbReference>
<dbReference type="GO" id="GO:0017116">
    <property type="term" value="F:single-stranded DNA helicase activity"/>
    <property type="evidence" value="ECO:0007669"/>
    <property type="project" value="TreeGrafter"/>
</dbReference>
<evidence type="ECO:0000259" key="6">
    <source>
        <dbReference type="SMART" id="SM00382"/>
    </source>
</evidence>
<evidence type="ECO:0000256" key="5">
    <source>
        <dbReference type="ARBA" id="ARBA00022840"/>
    </source>
</evidence>
<dbReference type="InterPro" id="IPR027417">
    <property type="entry name" value="P-loop_NTPase"/>
</dbReference>
<comment type="similarity">
    <text evidence="2">Belongs to the AAA ATPase family. RarA/MGS1/WRNIP1 subfamily.</text>
</comment>
<evidence type="ECO:0000256" key="1">
    <source>
        <dbReference type="ARBA" id="ARBA00002393"/>
    </source>
</evidence>
<dbReference type="EMBL" id="MEVI01000003">
    <property type="protein sequence ID" value="OGC55120.1"/>
    <property type="molecule type" value="Genomic_DNA"/>
</dbReference>
<proteinExistence type="inferred from homology"/>
<evidence type="ECO:0000313" key="7">
    <source>
        <dbReference type="EMBL" id="OGC55120.1"/>
    </source>
</evidence>
<dbReference type="GO" id="GO:0006310">
    <property type="term" value="P:DNA recombination"/>
    <property type="evidence" value="ECO:0007669"/>
    <property type="project" value="InterPro"/>
</dbReference>
<dbReference type="Pfam" id="PF12002">
    <property type="entry name" value="MgsA_C"/>
    <property type="match status" value="1"/>
</dbReference>
<gene>
    <name evidence="7" type="ORF">A3A78_04040</name>
</gene>
<dbReference type="Gene3D" id="1.10.8.60">
    <property type="match status" value="1"/>
</dbReference>
<dbReference type="Pfam" id="PF16193">
    <property type="entry name" value="AAA_assoc_2"/>
    <property type="match status" value="1"/>
</dbReference>
<organism evidence="7 8">
    <name type="scientific">candidate division WWE3 bacterium RIFCSPLOWO2_01_FULL_41_18</name>
    <dbReference type="NCBI Taxonomy" id="1802625"/>
    <lineage>
        <taxon>Bacteria</taxon>
        <taxon>Katanobacteria</taxon>
    </lineage>
</organism>
<keyword evidence="4" id="KW-0547">Nucleotide-binding</keyword>
<keyword evidence="5" id="KW-0067">ATP-binding</keyword>
<dbReference type="Gene3D" id="1.10.3710.10">
    <property type="entry name" value="DNA polymerase III clamp loader subunits, C-terminal domain"/>
    <property type="match status" value="1"/>
</dbReference>
<dbReference type="CDD" id="cd00009">
    <property type="entry name" value="AAA"/>
    <property type="match status" value="1"/>
</dbReference>
<dbReference type="Gene3D" id="1.20.272.10">
    <property type="match status" value="1"/>
</dbReference>
<dbReference type="GO" id="GO:0005524">
    <property type="term" value="F:ATP binding"/>
    <property type="evidence" value="ECO:0007669"/>
    <property type="project" value="UniProtKB-KW"/>
</dbReference>
<dbReference type="SMART" id="SM00382">
    <property type="entry name" value="AAA"/>
    <property type="match status" value="1"/>
</dbReference>
<dbReference type="AlphaFoldDB" id="A0A1F4VDU7"/>
<dbReference type="GO" id="GO:0009378">
    <property type="term" value="F:four-way junction helicase activity"/>
    <property type="evidence" value="ECO:0007669"/>
    <property type="project" value="InterPro"/>
</dbReference>
<dbReference type="Pfam" id="PF05496">
    <property type="entry name" value="RuvB_N"/>
    <property type="match status" value="1"/>
</dbReference>
<dbReference type="GO" id="GO:0006261">
    <property type="term" value="P:DNA-templated DNA replication"/>
    <property type="evidence" value="ECO:0007669"/>
    <property type="project" value="TreeGrafter"/>
</dbReference>
<dbReference type="PANTHER" id="PTHR13779:SF7">
    <property type="entry name" value="ATPASE WRNIP1"/>
    <property type="match status" value="1"/>
</dbReference>